<protein>
    <recommendedName>
        <fullName evidence="7">Ribosomal RNA small subunit methyltransferase A</fullName>
        <ecNumber evidence="7">2.1.1.182</ecNumber>
    </recommendedName>
    <alternativeName>
        <fullName evidence="7">16S rRNA (adenine(1518)-N(6)/adenine(1519)-N(6))-dimethyltransferase</fullName>
    </alternativeName>
    <alternativeName>
        <fullName evidence="7">16S rRNA dimethyladenosine transferase</fullName>
    </alternativeName>
    <alternativeName>
        <fullName evidence="7">16S rRNA dimethylase</fullName>
    </alternativeName>
    <alternativeName>
        <fullName evidence="7">S-adenosylmethionine-6-N', N'-adenosyl(rRNA) dimethyltransferase</fullName>
    </alternativeName>
</protein>
<sequence length="256" mass="29480">MKAKKSFGQHFLMNTHLTANVARIIQEKNAYNRILEVGPGKGILTRDLLKVASQFKAVELDRDMIDVLISENILTADQLIKEDFLRLNLTEVFQGQDFTLVGNYPYNISSQIVLKMINHHPLIPFSMGMFQYEMAKRITGSVDSKDYGSLSILTQLYYDCKIAYRVKPGNFTPPPKVHSAVVQFTRKKEFPDLPVSVLERYLRRAFNHRRKKIKNNLHSEPEQEVLSEMGLSDLRGEQIPMDVFVELIKKIHELVS</sequence>
<dbReference type="PANTHER" id="PTHR11727">
    <property type="entry name" value="DIMETHYLADENOSINE TRANSFERASE"/>
    <property type="match status" value="1"/>
</dbReference>
<dbReference type="Gene3D" id="3.40.50.150">
    <property type="entry name" value="Vaccinia Virus protein VP39"/>
    <property type="match status" value="1"/>
</dbReference>
<comment type="similarity">
    <text evidence="7">Belongs to the class I-like SAM-binding methyltransferase superfamily. rRNA adenine N(6)-methyltransferase family. RsmA subfamily.</text>
</comment>
<organism evidence="10 11">
    <name type="scientific">Membranihabitans marinus</name>
    <dbReference type="NCBI Taxonomy" id="1227546"/>
    <lineage>
        <taxon>Bacteria</taxon>
        <taxon>Pseudomonadati</taxon>
        <taxon>Bacteroidota</taxon>
        <taxon>Saprospiria</taxon>
        <taxon>Saprospirales</taxon>
        <taxon>Saprospiraceae</taxon>
        <taxon>Membranihabitans</taxon>
    </lineage>
</organism>
<dbReference type="GO" id="GO:0003723">
    <property type="term" value="F:RNA binding"/>
    <property type="evidence" value="ECO:0007669"/>
    <property type="project" value="UniProtKB-UniRule"/>
</dbReference>
<feature type="binding site" evidence="7 8">
    <location>
        <position position="12"/>
    </location>
    <ligand>
        <name>S-adenosyl-L-methionine</name>
        <dbReference type="ChEBI" id="CHEBI:59789"/>
    </ligand>
</feature>
<accession>A0A953HLX5</accession>
<evidence type="ECO:0000256" key="6">
    <source>
        <dbReference type="ARBA" id="ARBA00022884"/>
    </source>
</evidence>
<name>A0A953HLX5_9BACT</name>
<feature type="domain" description="Ribosomal RNA adenine methylase transferase N-terminal" evidence="9">
    <location>
        <begin position="17"/>
        <end position="188"/>
    </location>
</feature>
<keyword evidence="2 7" id="KW-0698">rRNA processing</keyword>
<dbReference type="Proteomes" id="UP000753961">
    <property type="component" value="Unassembled WGS sequence"/>
</dbReference>
<evidence type="ECO:0000256" key="2">
    <source>
        <dbReference type="ARBA" id="ARBA00022552"/>
    </source>
</evidence>
<keyword evidence="3 7" id="KW-0489">Methyltransferase</keyword>
<evidence type="ECO:0000256" key="4">
    <source>
        <dbReference type="ARBA" id="ARBA00022679"/>
    </source>
</evidence>
<feature type="binding site" evidence="7 8">
    <location>
        <position position="59"/>
    </location>
    <ligand>
        <name>S-adenosyl-L-methionine</name>
        <dbReference type="ChEBI" id="CHEBI:59789"/>
    </ligand>
</feature>
<dbReference type="RefSeq" id="WP_222579605.1">
    <property type="nucleotide sequence ID" value="NZ_JAHVHU010000007.1"/>
</dbReference>
<dbReference type="InterPro" id="IPR029063">
    <property type="entry name" value="SAM-dependent_MTases_sf"/>
</dbReference>
<gene>
    <name evidence="7 10" type="primary">rsmA</name>
    <name evidence="7" type="synonym">ksgA</name>
    <name evidence="10" type="ORF">KUV50_08025</name>
</gene>
<keyword evidence="1 7" id="KW-0963">Cytoplasm</keyword>
<dbReference type="InterPro" id="IPR020598">
    <property type="entry name" value="rRNA_Ade_methylase_Trfase_N"/>
</dbReference>
<dbReference type="PROSITE" id="PS51689">
    <property type="entry name" value="SAM_RNA_A_N6_MT"/>
    <property type="match status" value="1"/>
</dbReference>
<proteinExistence type="inferred from homology"/>
<keyword evidence="11" id="KW-1185">Reference proteome</keyword>
<dbReference type="InterPro" id="IPR020596">
    <property type="entry name" value="rRNA_Ade_Mease_Trfase_CS"/>
</dbReference>
<feature type="binding site" evidence="7 8">
    <location>
        <position position="103"/>
    </location>
    <ligand>
        <name>S-adenosyl-L-methionine</name>
        <dbReference type="ChEBI" id="CHEBI:59789"/>
    </ligand>
</feature>
<dbReference type="InterPro" id="IPR023165">
    <property type="entry name" value="rRNA_Ade_diMease-like_C"/>
</dbReference>
<dbReference type="EC" id="2.1.1.182" evidence="7"/>
<keyword evidence="4 7" id="KW-0808">Transferase</keyword>
<feature type="binding site" evidence="7 8">
    <location>
        <position position="38"/>
    </location>
    <ligand>
        <name>S-adenosyl-L-methionine</name>
        <dbReference type="ChEBI" id="CHEBI:59789"/>
    </ligand>
</feature>
<comment type="subcellular location">
    <subcellularLocation>
        <location evidence="7">Cytoplasm</location>
    </subcellularLocation>
</comment>
<dbReference type="Pfam" id="PF00398">
    <property type="entry name" value="RrnaAD"/>
    <property type="match status" value="1"/>
</dbReference>
<keyword evidence="5 7" id="KW-0949">S-adenosyl-L-methionine</keyword>
<feature type="binding site" evidence="7 8">
    <location>
        <position position="10"/>
    </location>
    <ligand>
        <name>S-adenosyl-L-methionine</name>
        <dbReference type="ChEBI" id="CHEBI:59789"/>
    </ligand>
</feature>
<evidence type="ECO:0000313" key="10">
    <source>
        <dbReference type="EMBL" id="MBY5958072.1"/>
    </source>
</evidence>
<reference evidence="10" key="1">
    <citation type="submission" date="2021-06" db="EMBL/GenBank/DDBJ databases">
        <title>44 bacteria genomes isolated from Dapeng, Shenzhen.</title>
        <authorList>
            <person name="Zheng W."/>
            <person name="Yu S."/>
            <person name="Huang Y."/>
        </authorList>
    </citation>
    <scope>NUCLEOTIDE SEQUENCE</scope>
    <source>
        <strain evidence="10">DP5N28-2</strain>
    </source>
</reference>
<evidence type="ECO:0000259" key="9">
    <source>
        <dbReference type="SMART" id="SM00650"/>
    </source>
</evidence>
<dbReference type="GO" id="GO:0052908">
    <property type="term" value="F:16S rRNA (adenine(1518)-N(6)/adenine(1519)-N(6))-dimethyltransferase activity"/>
    <property type="evidence" value="ECO:0007669"/>
    <property type="project" value="UniProtKB-EC"/>
</dbReference>
<evidence type="ECO:0000256" key="8">
    <source>
        <dbReference type="PROSITE-ProRule" id="PRU01026"/>
    </source>
</evidence>
<dbReference type="EMBL" id="JAHVHU010000007">
    <property type="protein sequence ID" value="MBY5958072.1"/>
    <property type="molecule type" value="Genomic_DNA"/>
</dbReference>
<dbReference type="InterPro" id="IPR001737">
    <property type="entry name" value="KsgA/Erm"/>
</dbReference>
<evidence type="ECO:0000256" key="1">
    <source>
        <dbReference type="ARBA" id="ARBA00022490"/>
    </source>
</evidence>
<dbReference type="NCBIfam" id="TIGR00755">
    <property type="entry name" value="ksgA"/>
    <property type="match status" value="1"/>
</dbReference>
<keyword evidence="6 7" id="KW-0694">RNA-binding</keyword>
<dbReference type="GO" id="GO:0005829">
    <property type="term" value="C:cytosol"/>
    <property type="evidence" value="ECO:0007669"/>
    <property type="project" value="TreeGrafter"/>
</dbReference>
<dbReference type="HAMAP" id="MF_00607">
    <property type="entry name" value="16SrRNA_methyltr_A"/>
    <property type="match status" value="1"/>
</dbReference>
<dbReference type="AlphaFoldDB" id="A0A953HLX5"/>
<dbReference type="SMART" id="SM00650">
    <property type="entry name" value="rADc"/>
    <property type="match status" value="1"/>
</dbReference>
<feature type="binding site" evidence="7 8">
    <location>
        <position position="83"/>
    </location>
    <ligand>
        <name>S-adenosyl-L-methionine</name>
        <dbReference type="ChEBI" id="CHEBI:59789"/>
    </ligand>
</feature>
<evidence type="ECO:0000256" key="5">
    <source>
        <dbReference type="ARBA" id="ARBA00022691"/>
    </source>
</evidence>
<comment type="caution">
    <text evidence="10">The sequence shown here is derived from an EMBL/GenBank/DDBJ whole genome shotgun (WGS) entry which is preliminary data.</text>
</comment>
<dbReference type="PROSITE" id="PS01131">
    <property type="entry name" value="RRNA_A_DIMETH"/>
    <property type="match status" value="1"/>
</dbReference>
<dbReference type="SUPFAM" id="SSF53335">
    <property type="entry name" value="S-adenosyl-L-methionine-dependent methyltransferases"/>
    <property type="match status" value="1"/>
</dbReference>
<comment type="function">
    <text evidence="7">Specifically dimethylates two adjacent adenosines (A1518 and A1519) in the loop of a conserved hairpin near the 3'-end of 16S rRNA in the 30S particle. May play a critical role in biogenesis of 30S subunits.</text>
</comment>
<dbReference type="Gene3D" id="1.10.8.100">
    <property type="entry name" value="Ribosomal RNA adenine dimethylase-like, domain 2"/>
    <property type="match status" value="1"/>
</dbReference>
<evidence type="ECO:0000313" key="11">
    <source>
        <dbReference type="Proteomes" id="UP000753961"/>
    </source>
</evidence>
<dbReference type="InterPro" id="IPR011530">
    <property type="entry name" value="rRNA_adenine_dimethylase"/>
</dbReference>
<evidence type="ECO:0000256" key="3">
    <source>
        <dbReference type="ARBA" id="ARBA00022603"/>
    </source>
</evidence>
<evidence type="ECO:0000256" key="7">
    <source>
        <dbReference type="HAMAP-Rule" id="MF_00607"/>
    </source>
</evidence>
<dbReference type="PANTHER" id="PTHR11727:SF7">
    <property type="entry name" value="DIMETHYLADENOSINE TRANSFERASE-RELATED"/>
    <property type="match status" value="1"/>
</dbReference>
<comment type="catalytic activity">
    <reaction evidence="7">
        <text>adenosine(1518)/adenosine(1519) in 16S rRNA + 4 S-adenosyl-L-methionine = N(6)-dimethyladenosine(1518)/N(6)-dimethyladenosine(1519) in 16S rRNA + 4 S-adenosyl-L-homocysteine + 4 H(+)</text>
        <dbReference type="Rhea" id="RHEA:19609"/>
        <dbReference type="Rhea" id="RHEA-COMP:10232"/>
        <dbReference type="Rhea" id="RHEA-COMP:10233"/>
        <dbReference type="ChEBI" id="CHEBI:15378"/>
        <dbReference type="ChEBI" id="CHEBI:57856"/>
        <dbReference type="ChEBI" id="CHEBI:59789"/>
        <dbReference type="ChEBI" id="CHEBI:74411"/>
        <dbReference type="ChEBI" id="CHEBI:74493"/>
        <dbReference type="EC" id="2.1.1.182"/>
    </reaction>
</comment>